<dbReference type="eggNOG" id="arCOG03871">
    <property type="taxonomic scope" value="Archaea"/>
</dbReference>
<organism evidence="2 3">
    <name type="scientific">Candidatus Nitrosopumilus sediminis</name>
    <dbReference type="NCBI Taxonomy" id="1229909"/>
    <lineage>
        <taxon>Archaea</taxon>
        <taxon>Nitrososphaerota</taxon>
        <taxon>Nitrososphaeria</taxon>
        <taxon>Nitrosopumilales</taxon>
        <taxon>Nitrosopumilaceae</taxon>
        <taxon>Nitrosopumilus</taxon>
    </lineage>
</organism>
<evidence type="ECO:0000313" key="2">
    <source>
        <dbReference type="EMBL" id="AFS82983.1"/>
    </source>
</evidence>
<dbReference type="PATRIC" id="fig|1229909.8.peg.1299"/>
<dbReference type="STRING" id="1229909.NSED_05905"/>
<name>K0B9W2_9ARCH</name>
<dbReference type="KEGG" id="nir:NSED_05905"/>
<accession>K0B9W2</accession>
<dbReference type="AlphaFoldDB" id="K0B9W2"/>
<evidence type="ECO:0000256" key="1">
    <source>
        <dbReference type="SAM" id="Phobius"/>
    </source>
</evidence>
<dbReference type="GeneID" id="13696976"/>
<evidence type="ECO:0000313" key="3">
    <source>
        <dbReference type="Proteomes" id="UP000006100"/>
    </source>
</evidence>
<keyword evidence="1" id="KW-0472">Membrane</keyword>
<dbReference type="RefSeq" id="WP_014965354.1">
    <property type="nucleotide sequence ID" value="NC_018656.1"/>
</dbReference>
<sequence length="154" mass="17039">MRTRRAISPILAVIILMTIATMGGGILFGIQNQILVTGLSKIDLRVVDLRLEKDMSGSCYLQTAFYNSGTELIQKIHLKTTLDDGEDFVREIDNFGGILVPGDTAESFEMIEFSDFQCGNFTTSKTYSVFVNASSNDSKFSTLQTMKVENVTKT</sequence>
<evidence type="ECO:0008006" key="4">
    <source>
        <dbReference type="Google" id="ProtNLM"/>
    </source>
</evidence>
<gene>
    <name evidence="2" type="ORF">NSED_05905</name>
</gene>
<dbReference type="EMBL" id="CP003843">
    <property type="protein sequence ID" value="AFS82983.1"/>
    <property type="molecule type" value="Genomic_DNA"/>
</dbReference>
<dbReference type="HOGENOM" id="CLU_1700198_0_0_2"/>
<dbReference type="Proteomes" id="UP000006100">
    <property type="component" value="Chromosome"/>
</dbReference>
<keyword evidence="1" id="KW-0812">Transmembrane</keyword>
<proteinExistence type="predicted"/>
<reference evidence="2 3" key="1">
    <citation type="journal article" date="2012" name="J. Bacteriol.">
        <title>Draft Genome Sequence of an Ammonia-Oxidizing Archaeon, "Candidatus Nitrosopumilus sediminis" AR2, from Svalbard in the Arctic Circle.</title>
        <authorList>
            <person name="Park S.J."/>
            <person name="Kim J.G."/>
            <person name="Jung M.Y."/>
            <person name="Kim S.J."/>
            <person name="Cha I.T."/>
            <person name="Ghai R."/>
            <person name="Martin-Cuadrado A.B."/>
            <person name="Rodriguez-Valera F."/>
            <person name="Rhee S.K."/>
        </authorList>
    </citation>
    <scope>NUCLEOTIDE SEQUENCE [LARGE SCALE GENOMIC DNA]</scope>
    <source>
        <strain evidence="2 3">AR2</strain>
    </source>
</reference>
<keyword evidence="3" id="KW-1185">Reference proteome</keyword>
<feature type="transmembrane region" description="Helical" evidence="1">
    <location>
        <begin position="7"/>
        <end position="30"/>
    </location>
</feature>
<keyword evidence="1" id="KW-1133">Transmembrane helix</keyword>
<dbReference type="OrthoDB" id="385422at2157"/>
<protein>
    <recommendedName>
        <fullName evidence="4">DUF4352 domain-containing protein</fullName>
    </recommendedName>
</protein>